<sequence length="160" mass="18563">MPARVQLLSEIQILFWALLQSVFMHVCNYMMGNAVMGYCSRCFRICCDIMHVCNYYLIQATSGFYSDRCFQDCRVFTYATISANPHMGSIAVAVFGYVDIMHVCNYYLIRILFWALLQSFSDLSFLYTCATITRIPIHFWALLQSIFSELSRFCTYATTI</sequence>
<keyword evidence="1" id="KW-1133">Transmembrane helix</keyword>
<evidence type="ECO:0000313" key="3">
    <source>
        <dbReference type="Proteomes" id="UP001054945"/>
    </source>
</evidence>
<name>A0AAV4S5Q6_CAEEX</name>
<keyword evidence="3" id="KW-1185">Reference proteome</keyword>
<feature type="transmembrane region" description="Helical" evidence="1">
    <location>
        <begin position="13"/>
        <end position="31"/>
    </location>
</feature>
<reference evidence="2 3" key="1">
    <citation type="submission" date="2021-06" db="EMBL/GenBank/DDBJ databases">
        <title>Caerostris extrusa draft genome.</title>
        <authorList>
            <person name="Kono N."/>
            <person name="Arakawa K."/>
        </authorList>
    </citation>
    <scope>NUCLEOTIDE SEQUENCE [LARGE SCALE GENOMIC DNA]</scope>
</reference>
<gene>
    <name evidence="2" type="ORF">CEXT_90881</name>
</gene>
<dbReference type="Proteomes" id="UP001054945">
    <property type="component" value="Unassembled WGS sequence"/>
</dbReference>
<organism evidence="2 3">
    <name type="scientific">Caerostris extrusa</name>
    <name type="common">Bark spider</name>
    <name type="synonym">Caerostris bankana</name>
    <dbReference type="NCBI Taxonomy" id="172846"/>
    <lineage>
        <taxon>Eukaryota</taxon>
        <taxon>Metazoa</taxon>
        <taxon>Ecdysozoa</taxon>
        <taxon>Arthropoda</taxon>
        <taxon>Chelicerata</taxon>
        <taxon>Arachnida</taxon>
        <taxon>Araneae</taxon>
        <taxon>Araneomorphae</taxon>
        <taxon>Entelegynae</taxon>
        <taxon>Araneoidea</taxon>
        <taxon>Araneidae</taxon>
        <taxon>Caerostris</taxon>
    </lineage>
</organism>
<dbReference type="EMBL" id="BPLR01009078">
    <property type="protein sequence ID" value="GIY29475.1"/>
    <property type="molecule type" value="Genomic_DNA"/>
</dbReference>
<proteinExistence type="predicted"/>
<keyword evidence="1" id="KW-0812">Transmembrane</keyword>
<evidence type="ECO:0000313" key="2">
    <source>
        <dbReference type="EMBL" id="GIY29475.1"/>
    </source>
</evidence>
<keyword evidence="1" id="KW-0472">Membrane</keyword>
<comment type="caution">
    <text evidence="2">The sequence shown here is derived from an EMBL/GenBank/DDBJ whole genome shotgun (WGS) entry which is preliminary data.</text>
</comment>
<dbReference type="AlphaFoldDB" id="A0AAV4S5Q6"/>
<accession>A0AAV4S5Q6</accession>
<protein>
    <submittedName>
        <fullName evidence="2">Uncharacterized protein</fullName>
    </submittedName>
</protein>
<evidence type="ECO:0000256" key="1">
    <source>
        <dbReference type="SAM" id="Phobius"/>
    </source>
</evidence>